<organism evidence="1 2">
    <name type="scientific">Candidatus Enterousia intestinigallinarum</name>
    <dbReference type="NCBI Taxonomy" id="2840790"/>
    <lineage>
        <taxon>Bacteria</taxon>
        <taxon>Pseudomonadati</taxon>
        <taxon>Pseudomonadota</taxon>
        <taxon>Alphaproteobacteria</taxon>
        <taxon>Candidatus Enterousia</taxon>
    </lineage>
</organism>
<comment type="caution">
    <text evidence="1">The sequence shown here is derived from an EMBL/GenBank/DDBJ whole genome shotgun (WGS) entry which is preliminary data.</text>
</comment>
<evidence type="ECO:0000313" key="2">
    <source>
        <dbReference type="Proteomes" id="UP000886742"/>
    </source>
</evidence>
<evidence type="ECO:0000313" key="1">
    <source>
        <dbReference type="EMBL" id="HIS70772.1"/>
    </source>
</evidence>
<name>A0A9D1FG17_9PROT</name>
<reference evidence="1" key="1">
    <citation type="submission" date="2020-10" db="EMBL/GenBank/DDBJ databases">
        <authorList>
            <person name="Gilroy R."/>
        </authorList>
    </citation>
    <scope>NUCLEOTIDE SEQUENCE</scope>
    <source>
        <strain evidence="1">ChiGjej3B3-5194</strain>
    </source>
</reference>
<sequence>MQSKGDIIMEDKIKEKILQQYLNSDFNGLPFSEFAKHFDSVSDAKICIKKLVEDGDIDIVYNGTNPHIKGFDFSKNQEQFLSELLNVPDDLERELIRCGKIEIEVGNKYSCFCLYPSKKLLEQVNNNNRRILEMPPFKKMLCFGAPQLEFVYFRIDVLDRYLEDPRYDIRYGDYYGQIYFNMDTEDNPEDVYLKYFGIAYNIETRENLICAFICDLAKMNDRHQYHFFSYMEQPNDKIVPEYNFYKNQILGEWAEECSIFDAFLEEIKTINKMTKIICNQQLFINEFSDEDRKKLTNFHPFLKPTKKSFELFCQTLDKLFTENLDSKVILSMNKLNGSKMPLKYKPDGSLEMGSLALLKMFIETYFKPKTGENVAKMIIDIWDRRETGIRAIRSKSSHFIRENQYDIKIFGEYNKIMYETYESVRLIRLVLANHPAVKLAKDNGSLKIPDWLFEGKIKNYFISPENN</sequence>
<reference evidence="1" key="2">
    <citation type="journal article" date="2021" name="PeerJ">
        <title>Extensive microbial diversity within the chicken gut microbiome revealed by metagenomics and culture.</title>
        <authorList>
            <person name="Gilroy R."/>
            <person name="Ravi A."/>
            <person name="Getino M."/>
            <person name="Pursley I."/>
            <person name="Horton D.L."/>
            <person name="Alikhan N.F."/>
            <person name="Baker D."/>
            <person name="Gharbi K."/>
            <person name="Hall N."/>
            <person name="Watson M."/>
            <person name="Adriaenssens E.M."/>
            <person name="Foster-Nyarko E."/>
            <person name="Jarju S."/>
            <person name="Secka A."/>
            <person name="Antonio M."/>
            <person name="Oren A."/>
            <person name="Chaudhuri R.R."/>
            <person name="La Ragione R."/>
            <person name="Hildebrand F."/>
            <person name="Pallen M.J."/>
        </authorList>
    </citation>
    <scope>NUCLEOTIDE SEQUENCE</scope>
    <source>
        <strain evidence="1">ChiGjej3B3-5194</strain>
    </source>
</reference>
<dbReference type="EMBL" id="DVJI01000009">
    <property type="protein sequence ID" value="HIS70772.1"/>
    <property type="molecule type" value="Genomic_DNA"/>
</dbReference>
<dbReference type="Proteomes" id="UP000886742">
    <property type="component" value="Unassembled WGS sequence"/>
</dbReference>
<gene>
    <name evidence="1" type="ORF">IAD02_02160</name>
</gene>
<proteinExistence type="predicted"/>
<accession>A0A9D1FG17</accession>
<protein>
    <submittedName>
        <fullName evidence="1">Uncharacterized protein</fullName>
    </submittedName>
</protein>
<dbReference type="AlphaFoldDB" id="A0A9D1FG17"/>